<reference evidence="7" key="1">
    <citation type="submission" date="2020-05" db="UniProtKB">
        <authorList>
            <consortium name="EnsemblMetazoa"/>
        </authorList>
    </citation>
    <scope>IDENTIFICATION</scope>
    <source>
        <strain evidence="7">FUMOZ</strain>
    </source>
</reference>
<evidence type="ECO:0000256" key="4">
    <source>
        <dbReference type="ARBA" id="ARBA00023180"/>
    </source>
</evidence>
<dbReference type="EnsemblMetazoa" id="AFUN005661-RA">
    <property type="protein sequence ID" value="AFUN005661-PA"/>
    <property type="gene ID" value="AFUN005661"/>
</dbReference>
<dbReference type="Pfam" id="PF00052">
    <property type="entry name" value="Laminin_B"/>
    <property type="match status" value="1"/>
</dbReference>
<sequence length="382" mass="44162">MRDLFVTLLGLFTLFSICLSVHVTDLEDASQEYDTFNVEVKEGKKLKLLFRHGQHILRNPKWYFNGRPIPRTRCTSNYGELLCPAVTRNDSGRYDLWIGDGTRHSQTRLMFSANVLVVKNADYDFSEVIPQRDTVQEVDSFSQDYEILNDCFCSGVTGRCTIATDLYRTRHKFKLSNAIPEKTLLLEGETATDYLKIPSFVWNGNLITAYGGYLRFPVTDECYIDRSKPCILLFDKRNRHRAIGFFLPPSHDQKQVQVLMKETNWRLVPAYYERGDRIPEDEINKFIFMSTLSHIKDVYIRGRYRMPDENNVLTIDMATVYNDGLGKVTTVEDCACHPGYGGLSCERCNKGYIRVYESVNTDGMCLSISELWKLHKNKYSLE</sequence>
<keyword evidence="4" id="KW-0325">Glycoprotein</keyword>
<dbReference type="CDD" id="cd00055">
    <property type="entry name" value="EGF_Lam"/>
    <property type="match status" value="1"/>
</dbReference>
<dbReference type="InterPro" id="IPR036179">
    <property type="entry name" value="Ig-like_dom_sf"/>
</dbReference>
<evidence type="ECO:0000313" key="7">
    <source>
        <dbReference type="EnsemblMetazoa" id="AFUN005661-PA"/>
    </source>
</evidence>
<dbReference type="VEuPathDB" id="VectorBase:AFUN2_006800"/>
<evidence type="ECO:0000256" key="5">
    <source>
        <dbReference type="SAM" id="SignalP"/>
    </source>
</evidence>
<keyword evidence="3" id="KW-1015">Disulfide bond</keyword>
<feature type="domain" description="Laminin IV type A" evidence="6">
    <location>
        <begin position="156"/>
        <end position="333"/>
    </location>
</feature>
<evidence type="ECO:0000259" key="6">
    <source>
        <dbReference type="PROSITE" id="PS51115"/>
    </source>
</evidence>
<dbReference type="GO" id="GO:0048731">
    <property type="term" value="P:system development"/>
    <property type="evidence" value="ECO:0007669"/>
    <property type="project" value="UniProtKB-ARBA"/>
</dbReference>
<dbReference type="InterPro" id="IPR000034">
    <property type="entry name" value="Laminin_IV"/>
</dbReference>
<protein>
    <submittedName>
        <fullName evidence="7">Laminin IV type A domain-containing protein</fullName>
    </submittedName>
</protein>
<dbReference type="VEuPathDB" id="VectorBase:AFUN005661"/>
<dbReference type="GO" id="GO:0048513">
    <property type="term" value="P:animal organ development"/>
    <property type="evidence" value="ECO:0007669"/>
    <property type="project" value="UniProtKB-ARBA"/>
</dbReference>
<evidence type="ECO:0000256" key="2">
    <source>
        <dbReference type="ARBA" id="ARBA00022737"/>
    </source>
</evidence>
<feature type="signal peptide" evidence="5">
    <location>
        <begin position="1"/>
        <end position="20"/>
    </location>
</feature>
<dbReference type="PROSITE" id="PS01248">
    <property type="entry name" value="EGF_LAM_1"/>
    <property type="match status" value="1"/>
</dbReference>
<feature type="chain" id="PRO_5008134463" evidence="5">
    <location>
        <begin position="21"/>
        <end position="382"/>
    </location>
</feature>
<dbReference type="STRING" id="62324.A0A182RHE9"/>
<name>A0A182RHE9_ANOFN</name>
<dbReference type="GO" id="GO:0030154">
    <property type="term" value="P:cell differentiation"/>
    <property type="evidence" value="ECO:0007669"/>
    <property type="project" value="UniProtKB-ARBA"/>
</dbReference>
<evidence type="ECO:0000256" key="3">
    <source>
        <dbReference type="ARBA" id="ARBA00023157"/>
    </source>
</evidence>
<proteinExistence type="predicted"/>
<accession>A0A182RHE9</accession>
<organism evidence="7">
    <name type="scientific">Anopheles funestus</name>
    <name type="common">African malaria mosquito</name>
    <dbReference type="NCBI Taxonomy" id="62324"/>
    <lineage>
        <taxon>Eukaryota</taxon>
        <taxon>Metazoa</taxon>
        <taxon>Ecdysozoa</taxon>
        <taxon>Arthropoda</taxon>
        <taxon>Hexapoda</taxon>
        <taxon>Insecta</taxon>
        <taxon>Pterygota</taxon>
        <taxon>Neoptera</taxon>
        <taxon>Endopterygota</taxon>
        <taxon>Diptera</taxon>
        <taxon>Nematocera</taxon>
        <taxon>Culicoidea</taxon>
        <taxon>Culicidae</taxon>
        <taxon>Anophelinae</taxon>
        <taxon>Anopheles</taxon>
    </lineage>
</organism>
<keyword evidence="1 5" id="KW-0732">Signal</keyword>
<keyword evidence="2" id="KW-0677">Repeat</keyword>
<dbReference type="SUPFAM" id="SSF48726">
    <property type="entry name" value="Immunoglobulin"/>
    <property type="match status" value="1"/>
</dbReference>
<dbReference type="InterPro" id="IPR002049">
    <property type="entry name" value="LE_dom"/>
</dbReference>
<evidence type="ECO:0000256" key="1">
    <source>
        <dbReference type="ARBA" id="ARBA00022729"/>
    </source>
</evidence>
<dbReference type="PROSITE" id="PS51115">
    <property type="entry name" value="LAMININ_IVA"/>
    <property type="match status" value="1"/>
</dbReference>
<dbReference type="AlphaFoldDB" id="A0A182RHE9"/>